<organism evidence="2 3">
    <name type="scientific">Paspalum notatum var. saurae</name>
    <dbReference type="NCBI Taxonomy" id="547442"/>
    <lineage>
        <taxon>Eukaryota</taxon>
        <taxon>Viridiplantae</taxon>
        <taxon>Streptophyta</taxon>
        <taxon>Embryophyta</taxon>
        <taxon>Tracheophyta</taxon>
        <taxon>Spermatophyta</taxon>
        <taxon>Magnoliopsida</taxon>
        <taxon>Liliopsida</taxon>
        <taxon>Poales</taxon>
        <taxon>Poaceae</taxon>
        <taxon>PACMAD clade</taxon>
        <taxon>Panicoideae</taxon>
        <taxon>Andropogonodae</taxon>
        <taxon>Paspaleae</taxon>
        <taxon>Paspalinae</taxon>
        <taxon>Paspalum</taxon>
    </lineage>
</organism>
<proteinExistence type="predicted"/>
<reference evidence="2 3" key="1">
    <citation type="submission" date="2024-02" db="EMBL/GenBank/DDBJ databases">
        <title>High-quality chromosome-scale genome assembly of Pensacola bahiagrass (Paspalum notatum Flugge var. saurae).</title>
        <authorList>
            <person name="Vega J.M."/>
            <person name="Podio M."/>
            <person name="Orjuela J."/>
            <person name="Siena L.A."/>
            <person name="Pessino S.C."/>
            <person name="Combes M.C."/>
            <person name="Mariac C."/>
            <person name="Albertini E."/>
            <person name="Pupilli F."/>
            <person name="Ortiz J.P.A."/>
            <person name="Leblanc O."/>
        </authorList>
    </citation>
    <scope>NUCLEOTIDE SEQUENCE [LARGE SCALE GENOMIC DNA]</scope>
    <source>
        <strain evidence="2">R1</strain>
        <tissue evidence="2">Leaf</tissue>
    </source>
</reference>
<gene>
    <name evidence="2" type="ORF">U9M48_041854</name>
</gene>
<evidence type="ECO:0000313" key="3">
    <source>
        <dbReference type="Proteomes" id="UP001341281"/>
    </source>
</evidence>
<feature type="region of interest" description="Disordered" evidence="1">
    <location>
        <begin position="51"/>
        <end position="108"/>
    </location>
</feature>
<name>A0AAQ3UTY5_PASNO</name>
<dbReference type="AlphaFoldDB" id="A0AAQ3UTY5"/>
<keyword evidence="3" id="KW-1185">Reference proteome</keyword>
<evidence type="ECO:0000313" key="2">
    <source>
        <dbReference type="EMBL" id="WVZ96185.1"/>
    </source>
</evidence>
<accession>A0AAQ3UTY5</accession>
<evidence type="ECO:0000256" key="1">
    <source>
        <dbReference type="SAM" id="MobiDB-lite"/>
    </source>
</evidence>
<sequence length="108" mass="12044">KTTEKTPIFTEPTRSSLAARVGTSFAAFRAPGPLRRRAGALRRAARELFARRRRRRRPSTLRDAVRGPLRATHFPGTPERRRGGTPARSSTRSCASSIRQPNPKIPVD</sequence>
<feature type="compositionally biased region" description="Polar residues" evidence="1">
    <location>
        <begin position="87"/>
        <end position="100"/>
    </location>
</feature>
<protein>
    <submittedName>
        <fullName evidence="2">Uncharacterized protein</fullName>
    </submittedName>
</protein>
<feature type="non-terminal residue" evidence="2">
    <location>
        <position position="108"/>
    </location>
</feature>
<dbReference type="EMBL" id="CP144754">
    <property type="protein sequence ID" value="WVZ96185.1"/>
    <property type="molecule type" value="Genomic_DNA"/>
</dbReference>
<dbReference type="Proteomes" id="UP001341281">
    <property type="component" value="Chromosome 10"/>
</dbReference>